<keyword evidence="4" id="KW-0067">ATP-binding</keyword>
<evidence type="ECO:0000256" key="4">
    <source>
        <dbReference type="ARBA" id="ARBA00022840"/>
    </source>
</evidence>
<dbReference type="GO" id="GO:0044539">
    <property type="term" value="P:long-chain fatty acid import into cell"/>
    <property type="evidence" value="ECO:0007669"/>
    <property type="project" value="TreeGrafter"/>
</dbReference>
<comment type="caution">
    <text evidence="7">The sequence shown here is derived from an EMBL/GenBank/DDBJ whole genome shotgun (WGS) entry which is preliminary data.</text>
</comment>
<dbReference type="SUPFAM" id="SSF56801">
    <property type="entry name" value="Acetyl-CoA synthetase-like"/>
    <property type="match status" value="1"/>
</dbReference>
<gene>
    <name evidence="7" type="ORF">Plo01_70900</name>
</gene>
<keyword evidence="3" id="KW-0547">Nucleotide-binding</keyword>
<evidence type="ECO:0000313" key="7">
    <source>
        <dbReference type="EMBL" id="GIH80661.1"/>
    </source>
</evidence>
<evidence type="ECO:0000256" key="2">
    <source>
        <dbReference type="ARBA" id="ARBA00022598"/>
    </source>
</evidence>
<feature type="domain" description="AMP-binding enzyme C-terminal" evidence="6">
    <location>
        <begin position="399"/>
        <end position="473"/>
    </location>
</feature>
<evidence type="ECO:0000256" key="1">
    <source>
        <dbReference type="ARBA" id="ARBA00006432"/>
    </source>
</evidence>
<organism evidence="7 8">
    <name type="scientific">Planobispora longispora</name>
    <dbReference type="NCBI Taxonomy" id="28887"/>
    <lineage>
        <taxon>Bacteria</taxon>
        <taxon>Bacillati</taxon>
        <taxon>Actinomycetota</taxon>
        <taxon>Actinomycetes</taxon>
        <taxon>Streptosporangiales</taxon>
        <taxon>Streptosporangiaceae</taxon>
        <taxon>Planobispora</taxon>
    </lineage>
</organism>
<dbReference type="AlphaFoldDB" id="A0A8J3RV12"/>
<dbReference type="GO" id="GO:0005324">
    <property type="term" value="F:long-chain fatty acid transmembrane transporter activity"/>
    <property type="evidence" value="ECO:0007669"/>
    <property type="project" value="TreeGrafter"/>
</dbReference>
<dbReference type="GO" id="GO:0005886">
    <property type="term" value="C:plasma membrane"/>
    <property type="evidence" value="ECO:0007669"/>
    <property type="project" value="TreeGrafter"/>
</dbReference>
<dbReference type="GO" id="GO:0005524">
    <property type="term" value="F:ATP binding"/>
    <property type="evidence" value="ECO:0007669"/>
    <property type="project" value="UniProtKB-KW"/>
</dbReference>
<comment type="similarity">
    <text evidence="1">Belongs to the ATP-dependent AMP-binding enzyme family.</text>
</comment>
<dbReference type="InterPro" id="IPR045851">
    <property type="entry name" value="AMP-bd_C_sf"/>
</dbReference>
<evidence type="ECO:0000259" key="6">
    <source>
        <dbReference type="Pfam" id="PF13193"/>
    </source>
</evidence>
<protein>
    <submittedName>
        <fullName evidence="7">Acyl-CoA synthetase</fullName>
    </submittedName>
</protein>
<dbReference type="InterPro" id="IPR042099">
    <property type="entry name" value="ANL_N_sf"/>
</dbReference>
<dbReference type="Pfam" id="PF13193">
    <property type="entry name" value="AMP-binding_C"/>
    <property type="match status" value="1"/>
</dbReference>
<dbReference type="InterPro" id="IPR000873">
    <property type="entry name" value="AMP-dep_synth/lig_dom"/>
</dbReference>
<keyword evidence="8" id="KW-1185">Reference proteome</keyword>
<dbReference type="PANTHER" id="PTHR43107:SF15">
    <property type="entry name" value="FATTY ACID TRANSPORT PROTEIN 3, ISOFORM A"/>
    <property type="match status" value="1"/>
</dbReference>
<proteinExistence type="inferred from homology"/>
<name>A0A8J3RV12_9ACTN</name>
<dbReference type="RefSeq" id="WP_203895077.1">
    <property type="nucleotide sequence ID" value="NZ_BOOH01000062.1"/>
</dbReference>
<dbReference type="EMBL" id="BOOH01000062">
    <property type="protein sequence ID" value="GIH80661.1"/>
    <property type="molecule type" value="Genomic_DNA"/>
</dbReference>
<dbReference type="InterPro" id="IPR020845">
    <property type="entry name" value="AMP-binding_CS"/>
</dbReference>
<dbReference type="Proteomes" id="UP000616724">
    <property type="component" value="Unassembled WGS sequence"/>
</dbReference>
<accession>A0A8J3RV12</accession>
<dbReference type="InterPro" id="IPR025110">
    <property type="entry name" value="AMP-bd_C"/>
</dbReference>
<keyword evidence="2" id="KW-0436">Ligase</keyword>
<evidence type="ECO:0000259" key="5">
    <source>
        <dbReference type="Pfam" id="PF00501"/>
    </source>
</evidence>
<dbReference type="PROSITE" id="PS00455">
    <property type="entry name" value="AMP_BINDING"/>
    <property type="match status" value="1"/>
</dbReference>
<dbReference type="Gene3D" id="3.40.50.12780">
    <property type="entry name" value="N-terminal domain of ligase-like"/>
    <property type="match status" value="1"/>
</dbReference>
<feature type="domain" description="AMP-dependent synthetase/ligase" evidence="5">
    <location>
        <begin position="21"/>
        <end position="348"/>
    </location>
</feature>
<dbReference type="Gene3D" id="3.30.300.30">
    <property type="match status" value="1"/>
</dbReference>
<sequence length="526" mass="56298">MSGEAAGDTLAELLERRAGDDRPGLLFEERVWSWREYVAECRARAARLDARGKAVHVGVLFDNVPELLFLLGGAALSGHVIVALNPTRGAAELAQDADATHVDLILHDPAYAGLADRVAALRTAGPGGADRAGDDGLVMLIFTSGTSGRPRAVRVTQRKIAVPGTSLAALLSPQDVVYCAMPLFHSGAIMAAYAPALASGAALALRRKFSASGLMADVRRYGVTYLHYVGKALSYVLATPEAPDDRDNTLKIAFGNEGSATATRRFGERFGCHVIDAFGSTETAIAITPDPSGPPGSLGRLPEGIEIRDPSGRRCPPAVIENGRLLNADEAVGELVNTGGLGLFDGYYNDPDADRERVRDGEFWSGDMAYADGNGYVFFAGRGTERLRVDGENLAVAPIEAVVREFPGVVEAAVYPVPDAAAGDQVMAALVMEGPFDPGAFADFLAGRPEIGAKAVPRYVRTAAELPQTPSNKIIKRLLAAEAWRTGDPVWWRPPREPGWRRLTPQDVTEIEQEFGRHGREHLLER</sequence>
<evidence type="ECO:0000256" key="3">
    <source>
        <dbReference type="ARBA" id="ARBA00022741"/>
    </source>
</evidence>
<dbReference type="PANTHER" id="PTHR43107">
    <property type="entry name" value="LONG-CHAIN FATTY ACID TRANSPORT PROTEIN"/>
    <property type="match status" value="1"/>
</dbReference>
<reference evidence="7 8" key="1">
    <citation type="submission" date="2021-01" db="EMBL/GenBank/DDBJ databases">
        <title>Whole genome shotgun sequence of Planobispora longispora NBRC 13918.</title>
        <authorList>
            <person name="Komaki H."/>
            <person name="Tamura T."/>
        </authorList>
    </citation>
    <scope>NUCLEOTIDE SEQUENCE [LARGE SCALE GENOMIC DNA]</scope>
    <source>
        <strain evidence="7 8">NBRC 13918</strain>
    </source>
</reference>
<dbReference type="Pfam" id="PF00501">
    <property type="entry name" value="AMP-binding"/>
    <property type="match status" value="1"/>
</dbReference>
<evidence type="ECO:0000313" key="8">
    <source>
        <dbReference type="Proteomes" id="UP000616724"/>
    </source>
</evidence>
<dbReference type="GO" id="GO:0004467">
    <property type="term" value="F:long-chain fatty acid-CoA ligase activity"/>
    <property type="evidence" value="ECO:0007669"/>
    <property type="project" value="TreeGrafter"/>
</dbReference>